<gene>
    <name evidence="11" type="ORF">MAR_015184</name>
</gene>
<feature type="domain" description="C2H2-type" evidence="10">
    <location>
        <begin position="279"/>
        <end position="308"/>
    </location>
</feature>
<dbReference type="Gene3D" id="3.30.160.60">
    <property type="entry name" value="Classic Zinc Finger"/>
    <property type="match status" value="4"/>
</dbReference>
<dbReference type="InterPro" id="IPR013087">
    <property type="entry name" value="Znf_C2H2_type"/>
</dbReference>
<proteinExistence type="predicted"/>
<evidence type="ECO:0000256" key="8">
    <source>
        <dbReference type="PROSITE-ProRule" id="PRU00042"/>
    </source>
</evidence>
<feature type="compositionally biased region" description="Polar residues" evidence="9">
    <location>
        <begin position="122"/>
        <end position="138"/>
    </location>
</feature>
<feature type="region of interest" description="Disordered" evidence="9">
    <location>
        <begin position="119"/>
        <end position="149"/>
    </location>
</feature>
<feature type="region of interest" description="Disordered" evidence="9">
    <location>
        <begin position="60"/>
        <end position="85"/>
    </location>
</feature>
<evidence type="ECO:0000256" key="3">
    <source>
        <dbReference type="ARBA" id="ARBA00022737"/>
    </source>
</evidence>
<feature type="domain" description="C2H2-type" evidence="10">
    <location>
        <begin position="393"/>
        <end position="420"/>
    </location>
</feature>
<name>A0ABY7FGM7_MYAAR</name>
<dbReference type="EMBL" id="CP111023">
    <property type="protein sequence ID" value="WAR21210.1"/>
    <property type="molecule type" value="Genomic_DNA"/>
</dbReference>
<evidence type="ECO:0000256" key="1">
    <source>
        <dbReference type="ARBA" id="ARBA00004123"/>
    </source>
</evidence>
<keyword evidence="7" id="KW-0539">Nucleus</keyword>
<feature type="compositionally biased region" description="Acidic residues" evidence="9">
    <location>
        <begin position="60"/>
        <end position="82"/>
    </location>
</feature>
<feature type="domain" description="C2H2-type" evidence="10">
    <location>
        <begin position="175"/>
        <end position="202"/>
    </location>
</feature>
<keyword evidence="2" id="KW-0479">Metal-binding</keyword>
<evidence type="ECO:0000259" key="10">
    <source>
        <dbReference type="PROSITE" id="PS50157"/>
    </source>
</evidence>
<dbReference type="PANTHER" id="PTHR24376:SF243">
    <property type="entry name" value="C2H2-TYPE DOMAIN-CONTAINING PROTEIN"/>
    <property type="match status" value="1"/>
</dbReference>
<evidence type="ECO:0000313" key="12">
    <source>
        <dbReference type="Proteomes" id="UP001164746"/>
    </source>
</evidence>
<dbReference type="Proteomes" id="UP001164746">
    <property type="component" value="Chromosome 12"/>
</dbReference>
<evidence type="ECO:0000256" key="4">
    <source>
        <dbReference type="ARBA" id="ARBA00022771"/>
    </source>
</evidence>
<keyword evidence="12" id="KW-1185">Reference proteome</keyword>
<dbReference type="SUPFAM" id="SSF57667">
    <property type="entry name" value="beta-beta-alpha zinc fingers"/>
    <property type="match status" value="4"/>
</dbReference>
<keyword evidence="4 8" id="KW-0863">Zinc-finger</keyword>
<dbReference type="PANTHER" id="PTHR24376">
    <property type="entry name" value="ZINC FINGER PROTEIN"/>
    <property type="match status" value="1"/>
</dbReference>
<dbReference type="InterPro" id="IPR036236">
    <property type="entry name" value="Znf_C2H2_sf"/>
</dbReference>
<evidence type="ECO:0000256" key="7">
    <source>
        <dbReference type="ARBA" id="ARBA00023242"/>
    </source>
</evidence>
<dbReference type="PROSITE" id="PS50157">
    <property type="entry name" value="ZINC_FINGER_C2H2_2"/>
    <property type="match status" value="5"/>
</dbReference>
<keyword evidence="5" id="KW-0862">Zinc</keyword>
<feature type="domain" description="C2H2-type" evidence="10">
    <location>
        <begin position="491"/>
        <end position="518"/>
    </location>
</feature>
<dbReference type="PROSITE" id="PS00028">
    <property type="entry name" value="ZINC_FINGER_C2H2_1"/>
    <property type="match status" value="5"/>
</dbReference>
<sequence>MVKSNIDTIPSVTLLRAVRPSDRKRKAGGTVTLSAAPVVKHAKLISSPLSKTTLVKQEIVDNDADNDGDNDDDYTGEMDTDLDDHSYLGSAVSKSASQTTESEKADSFSAVTVRVNLDGTEAESQTGHLTKDSNSQTEQETEADTQSDHDQSLYMDHFEDMFTKKRDPITGIHTFTCKECGITSKRKNNITRHIRSHLPDQIRCSACNIFFTTEDEKFKHLDLKHSELVVCHALRPIKSRPMRNEKGHYWVCDICGIKLGRLVSYNRHRRWHFDSERKHPCTHPGCSLKFFEDSDLKRHMRTHKPKVRCDYCGKNVPDLEKHYAGCKRFLKTQSLFSCRGCKNLFNSQALLNDHMTACERVRSYQCHKCGLSCSTENGLKTHLECHNTKREKLLCEVCSKEFLNKMALKRHGFSHQPDMECKYCNELVPGGFHEVYKCSARNKNHPLSCPVCNVAISGGNAAILRHLKRKHPEYAESFREGAGLRKESEGFPCSECGRKFKDYLKHENHEKRCVKNSPYECGFCKQHFKTLGQAKAHVDTCSENYPNTSTNESLIVDGTVSTNDYDTINDSVLYSSPY</sequence>
<organism evidence="11 12">
    <name type="scientific">Mya arenaria</name>
    <name type="common">Soft-shell clam</name>
    <dbReference type="NCBI Taxonomy" id="6604"/>
    <lineage>
        <taxon>Eukaryota</taxon>
        <taxon>Metazoa</taxon>
        <taxon>Spiralia</taxon>
        <taxon>Lophotrochozoa</taxon>
        <taxon>Mollusca</taxon>
        <taxon>Bivalvia</taxon>
        <taxon>Autobranchia</taxon>
        <taxon>Heteroconchia</taxon>
        <taxon>Euheterodonta</taxon>
        <taxon>Imparidentia</taxon>
        <taxon>Neoheterodontei</taxon>
        <taxon>Myida</taxon>
        <taxon>Myoidea</taxon>
        <taxon>Myidae</taxon>
        <taxon>Mya</taxon>
    </lineage>
</organism>
<keyword evidence="3" id="KW-0677">Repeat</keyword>
<evidence type="ECO:0000256" key="9">
    <source>
        <dbReference type="SAM" id="MobiDB-lite"/>
    </source>
</evidence>
<evidence type="ECO:0000256" key="5">
    <source>
        <dbReference type="ARBA" id="ARBA00022833"/>
    </source>
</evidence>
<dbReference type="SMART" id="SM00355">
    <property type="entry name" value="ZnF_C2H2"/>
    <property type="match status" value="10"/>
</dbReference>
<accession>A0ABY7FGM7</accession>
<reference evidence="11" key="1">
    <citation type="submission" date="2022-11" db="EMBL/GenBank/DDBJ databases">
        <title>Centuries of genome instability and evolution in soft-shell clam transmissible cancer (bioRxiv).</title>
        <authorList>
            <person name="Hart S.F.M."/>
            <person name="Yonemitsu M.A."/>
            <person name="Giersch R.M."/>
            <person name="Beal B.F."/>
            <person name="Arriagada G."/>
            <person name="Davis B.W."/>
            <person name="Ostrander E.A."/>
            <person name="Goff S.P."/>
            <person name="Metzger M.J."/>
        </authorList>
    </citation>
    <scope>NUCLEOTIDE SEQUENCE</scope>
    <source>
        <strain evidence="11">MELC-2E11</strain>
        <tissue evidence="11">Siphon/mantle</tissue>
    </source>
</reference>
<dbReference type="Pfam" id="PF00096">
    <property type="entry name" value="zf-C2H2"/>
    <property type="match status" value="1"/>
</dbReference>
<protein>
    <submittedName>
        <fullName evidence="11">ZN845-like protein</fullName>
    </submittedName>
</protein>
<evidence type="ECO:0000313" key="11">
    <source>
        <dbReference type="EMBL" id="WAR21210.1"/>
    </source>
</evidence>
<evidence type="ECO:0000256" key="2">
    <source>
        <dbReference type="ARBA" id="ARBA00022723"/>
    </source>
</evidence>
<feature type="domain" description="C2H2-type" evidence="10">
    <location>
        <begin position="364"/>
        <end position="391"/>
    </location>
</feature>
<evidence type="ECO:0000256" key="6">
    <source>
        <dbReference type="ARBA" id="ARBA00023125"/>
    </source>
</evidence>
<keyword evidence="6" id="KW-0238">DNA-binding</keyword>
<comment type="subcellular location">
    <subcellularLocation>
        <location evidence="1">Nucleus</location>
    </subcellularLocation>
</comment>